<dbReference type="SMART" id="SM00475">
    <property type="entry name" value="53EXOc"/>
    <property type="match status" value="1"/>
</dbReference>
<dbReference type="InterPro" id="IPR020046">
    <property type="entry name" value="5-3_exonucl_a-hlix_arch_N"/>
</dbReference>
<evidence type="ECO:0000256" key="12">
    <source>
        <dbReference type="ARBA" id="ARBA00023204"/>
    </source>
</evidence>
<dbReference type="EMBL" id="LR026963">
    <property type="protein sequence ID" value="VBB68636.1"/>
    <property type="molecule type" value="Genomic_DNA"/>
</dbReference>
<evidence type="ECO:0000256" key="4">
    <source>
        <dbReference type="ARBA" id="ARBA00022695"/>
    </source>
</evidence>
<evidence type="ECO:0000259" key="14">
    <source>
        <dbReference type="SMART" id="SM00474"/>
    </source>
</evidence>
<dbReference type="InterPro" id="IPR008918">
    <property type="entry name" value="HhH2"/>
</dbReference>
<dbReference type="GO" id="GO:0006261">
    <property type="term" value="P:DNA-templated DNA replication"/>
    <property type="evidence" value="ECO:0007669"/>
    <property type="project" value="InterPro"/>
</dbReference>
<dbReference type="CDD" id="cd08637">
    <property type="entry name" value="DNA_pol_A_pol_I_C"/>
    <property type="match status" value="1"/>
</dbReference>
<sequence>MIDGAGYVFRAFHALPPMTRSDGVPVNAVYGLTSMLMRLLEKTSADHIAVVFDAARHTFRHDLYRAYKAHRPPPPEALVLQFSLIRESVRALNIASVEQEGYEADDLIATYARQAVAQGANVTILSADKDLMQLVRPGVRLWDPLKRCLIGPDQVRQKFGVEPHQVADVQALAGDSTDNVPGVPGIGMKIAAGLITLFGNLENLLARTGEITQSKRRQILIDHAEMARLSRALVQLKDDTPIVTPLTALMTQPLDPKAVRVFLRAQAFSSLLSRFERSLQQPTTTTQHVSTPTAAAASQAYSLLQNLGDLDQWLSKIHTAPIVAVRAKIDCLDSRPTHLIGVSLAVGTGEACYIPLGHKLSSAAGERVGSEIQMPIAEALERLRQTVLENRSVLKVGHNIKFDLHVFHIAGQRMLGQPINISPIDDIMVLSYVLGPPGTGHSMDELARKHLGLTTISHKAVCHQDRPQMAFDRVPLDQACRDAAEDADITRRLHILFRERLLAEHMVTVHETMDRPLVPILVAMEQTGILVEEAALQRLSTDFAMRMTMLETAIYHLAGQRFNLSSPRQLGEILFERMRFPGGKKSPKSGAYTTDATTLEFLAAKGHNLPALVLHWRQLAKLRSTYTESLLSRRDRTTGRLHTSFVQTATATGRLSSNDPNLQNIPARTADGRRIRHAFIAPPDHVLLSADYSQIELRLLAHVADVRALKEAFSANADIHAVTASQVFGVPIATVTPLLRRRAKAINFGIIYGISPFGLATQLHLSQSKARVIIEAYFERYPEIRHYMERTKTQARQQGFVTTFLGRKCQAFGINARHANSRGVAERAAINAPIQGGAADIIKRAMIRLPGALAEASLNARMLLQVHDELVFEVPKTEIIHTTLLIRSVMEKAATLSVPLVVEIGTGDNWAEAH</sequence>
<evidence type="ECO:0000256" key="10">
    <source>
        <dbReference type="ARBA" id="ARBA00022932"/>
    </source>
</evidence>
<reference evidence="17" key="1">
    <citation type="submission" date="2018-10" db="EMBL/GenBank/DDBJ databases">
        <authorList>
            <person name="Gruber-Vodicka H."/>
            <person name="Jaeckle O."/>
        </authorList>
    </citation>
    <scope>NUCLEOTIDE SEQUENCE</scope>
</reference>
<dbReference type="InterPro" id="IPR020045">
    <property type="entry name" value="DNA_polI_H3TH"/>
</dbReference>
<dbReference type="GO" id="GO:0003677">
    <property type="term" value="F:DNA binding"/>
    <property type="evidence" value="ECO:0007669"/>
    <property type="project" value="UniProtKB-KW"/>
</dbReference>
<dbReference type="Gene3D" id="3.30.70.370">
    <property type="match status" value="1"/>
</dbReference>
<evidence type="ECO:0000256" key="11">
    <source>
        <dbReference type="ARBA" id="ARBA00023125"/>
    </source>
</evidence>
<protein>
    <recommendedName>
        <fullName evidence="2">DNA-directed DNA polymerase</fullName>
        <ecNumber evidence="2">2.7.7.7</ecNumber>
    </recommendedName>
</protein>
<keyword evidence="6" id="KW-0540">Nuclease</keyword>
<dbReference type="PANTHER" id="PTHR10133">
    <property type="entry name" value="DNA POLYMERASE I"/>
    <property type="match status" value="1"/>
</dbReference>
<dbReference type="SMART" id="SM00482">
    <property type="entry name" value="POLAc"/>
    <property type="match status" value="1"/>
</dbReference>
<dbReference type="PRINTS" id="PR00868">
    <property type="entry name" value="DNAPOLI"/>
</dbReference>
<feature type="domain" description="3'-5' exonuclease" evidence="14">
    <location>
        <begin position="301"/>
        <end position="502"/>
    </location>
</feature>
<evidence type="ECO:0000313" key="17">
    <source>
        <dbReference type="EMBL" id="VBB68636.1"/>
    </source>
</evidence>
<keyword evidence="10" id="KW-0239">DNA-directed DNA polymerase</keyword>
<dbReference type="CDD" id="cd06139">
    <property type="entry name" value="DNA_polA_I_Ecoli_like_exo"/>
    <property type="match status" value="1"/>
</dbReference>
<dbReference type="FunFam" id="3.40.50.1010:FF:000001">
    <property type="entry name" value="DNA polymerase I"/>
    <property type="match status" value="1"/>
</dbReference>
<dbReference type="Pfam" id="PF01367">
    <property type="entry name" value="5_3_exonuc"/>
    <property type="match status" value="1"/>
</dbReference>
<keyword evidence="3 17" id="KW-0808">Transferase</keyword>
<dbReference type="InterPro" id="IPR002421">
    <property type="entry name" value="5-3_exonuclease"/>
</dbReference>
<dbReference type="NCBIfam" id="TIGR00593">
    <property type="entry name" value="pola"/>
    <property type="match status" value="1"/>
</dbReference>
<dbReference type="GO" id="GO:0008408">
    <property type="term" value="F:3'-5' exonuclease activity"/>
    <property type="evidence" value="ECO:0007669"/>
    <property type="project" value="InterPro"/>
</dbReference>
<keyword evidence="8" id="KW-0378">Hydrolase</keyword>
<evidence type="ECO:0000256" key="2">
    <source>
        <dbReference type="ARBA" id="ARBA00012417"/>
    </source>
</evidence>
<dbReference type="Gene3D" id="3.40.50.1010">
    <property type="entry name" value="5'-nuclease"/>
    <property type="match status" value="1"/>
</dbReference>
<dbReference type="SUPFAM" id="SSF47807">
    <property type="entry name" value="5' to 3' exonuclease, C-terminal subdomain"/>
    <property type="match status" value="1"/>
</dbReference>
<evidence type="ECO:0000256" key="7">
    <source>
        <dbReference type="ARBA" id="ARBA00022763"/>
    </source>
</evidence>
<comment type="catalytic activity">
    <reaction evidence="13">
        <text>DNA(n) + a 2'-deoxyribonucleoside 5'-triphosphate = DNA(n+1) + diphosphate</text>
        <dbReference type="Rhea" id="RHEA:22508"/>
        <dbReference type="Rhea" id="RHEA-COMP:17339"/>
        <dbReference type="Rhea" id="RHEA-COMP:17340"/>
        <dbReference type="ChEBI" id="CHEBI:33019"/>
        <dbReference type="ChEBI" id="CHEBI:61560"/>
        <dbReference type="ChEBI" id="CHEBI:173112"/>
        <dbReference type="EC" id="2.7.7.7"/>
    </reaction>
</comment>
<dbReference type="AlphaFoldDB" id="A0A484H4E1"/>
<feature type="domain" description="5'-3' exonuclease" evidence="15">
    <location>
        <begin position="2"/>
        <end position="252"/>
    </location>
</feature>
<keyword evidence="12" id="KW-0234">DNA repair</keyword>
<dbReference type="Gene3D" id="1.20.1060.10">
    <property type="entry name" value="Taq DNA Polymerase, Chain T, domain 4"/>
    <property type="match status" value="1"/>
</dbReference>
<evidence type="ECO:0000256" key="5">
    <source>
        <dbReference type="ARBA" id="ARBA00022705"/>
    </source>
</evidence>
<dbReference type="CDD" id="cd09898">
    <property type="entry name" value="H3TH_53EXO"/>
    <property type="match status" value="1"/>
</dbReference>
<dbReference type="InterPro" id="IPR019760">
    <property type="entry name" value="DNA-dir_DNA_pol_A_CS"/>
</dbReference>
<dbReference type="SUPFAM" id="SSF56672">
    <property type="entry name" value="DNA/RNA polymerases"/>
    <property type="match status" value="1"/>
</dbReference>
<dbReference type="FunFam" id="1.10.150.20:FF:000002">
    <property type="entry name" value="DNA polymerase I"/>
    <property type="match status" value="1"/>
</dbReference>
<evidence type="ECO:0000256" key="13">
    <source>
        <dbReference type="ARBA" id="ARBA00049244"/>
    </source>
</evidence>
<name>A0A484H4E1_9ZZZZ</name>
<dbReference type="InterPro" id="IPR029060">
    <property type="entry name" value="PIN-like_dom_sf"/>
</dbReference>
<dbReference type="GO" id="GO:0008409">
    <property type="term" value="F:5'-3' exonuclease activity"/>
    <property type="evidence" value="ECO:0007669"/>
    <property type="project" value="InterPro"/>
</dbReference>
<dbReference type="InterPro" id="IPR012337">
    <property type="entry name" value="RNaseH-like_sf"/>
</dbReference>
<dbReference type="GO" id="GO:0003887">
    <property type="term" value="F:DNA-directed DNA polymerase activity"/>
    <property type="evidence" value="ECO:0007669"/>
    <property type="project" value="UniProtKB-KW"/>
</dbReference>
<dbReference type="PROSITE" id="PS00447">
    <property type="entry name" value="DNA_POLYMERASE_A"/>
    <property type="match status" value="1"/>
</dbReference>
<dbReference type="Pfam" id="PF00476">
    <property type="entry name" value="DNA_pol_A"/>
    <property type="match status" value="1"/>
</dbReference>
<organism evidence="17">
    <name type="scientific">invertebrate metagenome</name>
    <dbReference type="NCBI Taxonomy" id="1711999"/>
    <lineage>
        <taxon>unclassified sequences</taxon>
        <taxon>metagenomes</taxon>
        <taxon>organismal metagenomes</taxon>
    </lineage>
</organism>
<dbReference type="SMART" id="SM00279">
    <property type="entry name" value="HhH2"/>
    <property type="match status" value="1"/>
</dbReference>
<dbReference type="InterPro" id="IPR043502">
    <property type="entry name" value="DNA/RNA_pol_sf"/>
</dbReference>
<dbReference type="SMART" id="SM00474">
    <property type="entry name" value="35EXOc"/>
    <property type="match status" value="1"/>
</dbReference>
<dbReference type="InterPro" id="IPR036279">
    <property type="entry name" value="5-3_exonuclease_C_sf"/>
</dbReference>
<evidence type="ECO:0000256" key="1">
    <source>
        <dbReference type="ARBA" id="ARBA00007705"/>
    </source>
</evidence>
<keyword evidence="7" id="KW-0227">DNA damage</keyword>
<evidence type="ECO:0000259" key="15">
    <source>
        <dbReference type="SMART" id="SM00475"/>
    </source>
</evidence>
<dbReference type="Pfam" id="PF01612">
    <property type="entry name" value="DNA_pol_A_exo1"/>
    <property type="match status" value="1"/>
</dbReference>
<dbReference type="SUPFAM" id="SSF88723">
    <property type="entry name" value="PIN domain-like"/>
    <property type="match status" value="1"/>
</dbReference>
<dbReference type="CDD" id="cd09859">
    <property type="entry name" value="PIN_53EXO"/>
    <property type="match status" value="1"/>
</dbReference>
<keyword evidence="5" id="KW-0235">DNA replication</keyword>
<dbReference type="NCBIfam" id="NF004397">
    <property type="entry name" value="PRK05755.1"/>
    <property type="match status" value="1"/>
</dbReference>
<dbReference type="Gene3D" id="1.10.150.20">
    <property type="entry name" value="5' to 3' exonuclease, C-terminal subdomain"/>
    <property type="match status" value="2"/>
</dbReference>
<dbReference type="InterPro" id="IPR036397">
    <property type="entry name" value="RNaseH_sf"/>
</dbReference>
<feature type="domain" description="DNA-directed DNA polymerase family A palm" evidence="16">
    <location>
        <begin position="672"/>
        <end position="878"/>
    </location>
</feature>
<evidence type="ECO:0000256" key="8">
    <source>
        <dbReference type="ARBA" id="ARBA00022801"/>
    </source>
</evidence>
<evidence type="ECO:0000256" key="6">
    <source>
        <dbReference type="ARBA" id="ARBA00022722"/>
    </source>
</evidence>
<accession>A0A484H4E1</accession>
<dbReference type="PANTHER" id="PTHR10133:SF27">
    <property type="entry name" value="DNA POLYMERASE NU"/>
    <property type="match status" value="1"/>
</dbReference>
<keyword evidence="11" id="KW-0238">DNA-binding</keyword>
<dbReference type="Pfam" id="PF02739">
    <property type="entry name" value="5_3_exonuc_N"/>
    <property type="match status" value="1"/>
</dbReference>
<comment type="similarity">
    <text evidence="1">Belongs to the DNA polymerase type-A family.</text>
</comment>
<dbReference type="EC" id="2.7.7.7" evidence="2"/>
<dbReference type="FunFam" id="1.20.1060.10:FF:000001">
    <property type="entry name" value="DNA polymerase I"/>
    <property type="match status" value="1"/>
</dbReference>
<keyword evidence="9" id="KW-0269">Exonuclease</keyword>
<evidence type="ECO:0000256" key="9">
    <source>
        <dbReference type="ARBA" id="ARBA00022839"/>
    </source>
</evidence>
<evidence type="ECO:0000259" key="16">
    <source>
        <dbReference type="SMART" id="SM00482"/>
    </source>
</evidence>
<dbReference type="FunFam" id="1.10.150.20:FF:000003">
    <property type="entry name" value="DNA polymerase I"/>
    <property type="match status" value="1"/>
</dbReference>
<dbReference type="InterPro" id="IPR002562">
    <property type="entry name" value="3'-5'_exonuclease_dom"/>
</dbReference>
<proteinExistence type="inferred from homology"/>
<keyword evidence="4 17" id="KW-0548">Nucleotidyltransferase</keyword>
<evidence type="ECO:0000256" key="3">
    <source>
        <dbReference type="ARBA" id="ARBA00022679"/>
    </source>
</evidence>
<dbReference type="Gene3D" id="3.30.420.10">
    <property type="entry name" value="Ribonuclease H-like superfamily/Ribonuclease H"/>
    <property type="match status" value="1"/>
</dbReference>
<dbReference type="InterPro" id="IPR018320">
    <property type="entry name" value="DNA_polymerase_1"/>
</dbReference>
<dbReference type="InterPro" id="IPR002298">
    <property type="entry name" value="DNA_polymerase_A"/>
</dbReference>
<dbReference type="GO" id="GO:0006302">
    <property type="term" value="P:double-strand break repair"/>
    <property type="evidence" value="ECO:0007669"/>
    <property type="project" value="TreeGrafter"/>
</dbReference>
<dbReference type="InterPro" id="IPR001098">
    <property type="entry name" value="DNA-dir_DNA_pol_A_palm_dom"/>
</dbReference>
<gene>
    <name evidence="17" type="ORF">RIEGSTA812A_PEG_109</name>
</gene>
<dbReference type="SUPFAM" id="SSF53098">
    <property type="entry name" value="Ribonuclease H-like"/>
    <property type="match status" value="1"/>
</dbReference>